<keyword evidence="2" id="KW-1133">Transmembrane helix</keyword>
<proteinExistence type="predicted"/>
<evidence type="ECO:0000256" key="2">
    <source>
        <dbReference type="SAM" id="Phobius"/>
    </source>
</evidence>
<reference evidence="3" key="1">
    <citation type="submission" date="2020-05" db="UniProtKB">
        <authorList>
            <consortium name="EnsemblMetazoa"/>
        </authorList>
    </citation>
    <scope>IDENTIFICATION</scope>
    <source>
        <strain evidence="3">MAF</strain>
    </source>
</reference>
<protein>
    <submittedName>
        <fullName evidence="3">Uncharacterized protein</fullName>
    </submittedName>
</protein>
<feature type="transmembrane region" description="Helical" evidence="2">
    <location>
        <begin position="138"/>
        <end position="157"/>
    </location>
</feature>
<organism evidence="3 4">
    <name type="scientific">Anopheles merus</name>
    <name type="common">Mosquito</name>
    <dbReference type="NCBI Taxonomy" id="30066"/>
    <lineage>
        <taxon>Eukaryota</taxon>
        <taxon>Metazoa</taxon>
        <taxon>Ecdysozoa</taxon>
        <taxon>Arthropoda</taxon>
        <taxon>Hexapoda</taxon>
        <taxon>Insecta</taxon>
        <taxon>Pterygota</taxon>
        <taxon>Neoptera</taxon>
        <taxon>Endopterygota</taxon>
        <taxon>Diptera</taxon>
        <taxon>Nematocera</taxon>
        <taxon>Culicoidea</taxon>
        <taxon>Culicidae</taxon>
        <taxon>Anophelinae</taxon>
        <taxon>Anopheles</taxon>
    </lineage>
</organism>
<dbReference type="AlphaFoldDB" id="A0A182VLC7"/>
<feature type="region of interest" description="Disordered" evidence="1">
    <location>
        <begin position="213"/>
        <end position="242"/>
    </location>
</feature>
<dbReference type="VEuPathDB" id="VectorBase:AMEM016915"/>
<keyword evidence="2" id="KW-0472">Membrane</keyword>
<dbReference type="EnsemblMetazoa" id="AMEM016915-RA">
    <property type="protein sequence ID" value="AMEM016915-PA"/>
    <property type="gene ID" value="AMEM016915"/>
</dbReference>
<dbReference type="Proteomes" id="UP000075903">
    <property type="component" value="Unassembled WGS sequence"/>
</dbReference>
<evidence type="ECO:0000256" key="1">
    <source>
        <dbReference type="SAM" id="MobiDB-lite"/>
    </source>
</evidence>
<evidence type="ECO:0000313" key="4">
    <source>
        <dbReference type="Proteomes" id="UP000075903"/>
    </source>
</evidence>
<keyword evidence="4" id="KW-1185">Reference proteome</keyword>
<evidence type="ECO:0000313" key="3">
    <source>
        <dbReference type="EnsemblMetazoa" id="AMEM016915-PA"/>
    </source>
</evidence>
<sequence length="242" mass="26011">MAPESIGGATAALDALLLFDCSSHWPSIRRLVASDSFTSTPLPAGRAVLQALQSGWTIEFLSVHLWHAQNSPFFSVISSTLQMLRSFEPPQATHASAALELTSVHFRQDHSFSKRNKLTGAGRFAYSSRNGSFACGCWTTLVVGALLFTASLASLFFRFASLLITARTLIVALSLHRAEDVVDGTTISPPVRLVIVVMLWPLPGPGQSPPVPPSFGARAGFAGSRRQQQQHAWAAVSPSKLN</sequence>
<accession>A0A182VLC7</accession>
<keyword evidence="2" id="KW-0812">Transmembrane</keyword>
<name>A0A182VLC7_ANOME</name>